<dbReference type="GO" id="GO:0016829">
    <property type="term" value="F:lyase activity"/>
    <property type="evidence" value="ECO:0007669"/>
    <property type="project" value="UniProtKB-KW"/>
</dbReference>
<dbReference type="Proteomes" id="UP000186666">
    <property type="component" value="Unassembled WGS sequence"/>
</dbReference>
<keyword evidence="2" id="KW-0456">Lyase</keyword>
<accession>A0ABY1JVS5</accession>
<feature type="domain" description="Rhamnogalacturonase A/B/Epimerase-like pectate lyase" evidence="1">
    <location>
        <begin position="33"/>
        <end position="79"/>
    </location>
</feature>
<dbReference type="SUPFAM" id="SSF51126">
    <property type="entry name" value="Pectin lyase-like"/>
    <property type="match status" value="1"/>
</dbReference>
<proteinExistence type="predicted"/>
<evidence type="ECO:0000313" key="2">
    <source>
        <dbReference type="EMBL" id="SIQ84904.1"/>
    </source>
</evidence>
<comment type="caution">
    <text evidence="2">The sequence shown here is derived from an EMBL/GenBank/DDBJ whole genome shotgun (WGS) entry which is preliminary data.</text>
</comment>
<dbReference type="Gene3D" id="2.160.20.10">
    <property type="entry name" value="Single-stranded right-handed beta-helix, Pectin lyase-like"/>
    <property type="match status" value="1"/>
</dbReference>
<organism evidence="2 3">
    <name type="scientific">Paenibacillus macquariensis</name>
    <dbReference type="NCBI Taxonomy" id="948756"/>
    <lineage>
        <taxon>Bacteria</taxon>
        <taxon>Bacillati</taxon>
        <taxon>Bacillota</taxon>
        <taxon>Bacilli</taxon>
        <taxon>Bacillales</taxon>
        <taxon>Paenibacillaceae</taxon>
        <taxon>Paenibacillus</taxon>
    </lineage>
</organism>
<dbReference type="InterPro" id="IPR011050">
    <property type="entry name" value="Pectin_lyase_fold/virulence"/>
</dbReference>
<sequence length="548" mass="58274">MATSPIPDGSVTTSIIADGAVTSIKLDPETNGYVNVRSFGAKGNGIQDDTVAIQNAINAGASSRKVVIFPSGVYKVSSGRMRNPLILDWWCVRTLTGTNLHFEPGSKLVLASNPPSDTRVLVIFNVSNITISGSLEIDGSAATVKSTVNDQLHGLFISSAQNVRIESVYSHDCYGDNIFVGGTEENPSINVQIGYARCETAGRKNFVIHFVDQLHVNRAVLNNSRGGAPGFNGANSLDLEPDDFMGTRSFYQRFDSLTTIGFGNDLSAGLTDANARLWILDIGSLDMRVGGTLQPALLSYGLTIKISHLTIRSTDHKATYGLQTIYSQFIDIASARFDGIGGPAIYAAFNASGGKPRLHIGSLGIYGSGSTLASGVRIDGGDLYVGTIDAQDLIGSTLQLFTTESDTMATVDNMIVRNSGTNQVILVSSYGVAKPSLHLNNVAVFDTRAIKVKRILEFETLIAMQGTSLGTLYNPYSIAEWFSTYGNFKRALRLTGGTLLPAVFMVEGSPEGVVTAQVGSLAMRTDGAAQTTLYVKESGTGATGWKAK</sequence>
<dbReference type="InterPro" id="IPR024535">
    <property type="entry name" value="RHGA/B-epi-like_pectate_lyase"/>
</dbReference>
<dbReference type="EMBL" id="FTNK01000004">
    <property type="protein sequence ID" value="SIQ84904.1"/>
    <property type="molecule type" value="Genomic_DNA"/>
</dbReference>
<dbReference type="Pfam" id="PF12708">
    <property type="entry name" value="Pect-lyase_RHGA_epim"/>
    <property type="match status" value="1"/>
</dbReference>
<protein>
    <submittedName>
        <fullName evidence="2">Pectate lyase superfamily protein</fullName>
    </submittedName>
</protein>
<evidence type="ECO:0000313" key="3">
    <source>
        <dbReference type="Proteomes" id="UP000186666"/>
    </source>
</evidence>
<keyword evidence="3" id="KW-1185">Reference proteome</keyword>
<evidence type="ECO:0000259" key="1">
    <source>
        <dbReference type="Pfam" id="PF12708"/>
    </source>
</evidence>
<reference evidence="2 3" key="1">
    <citation type="submission" date="2017-01" db="EMBL/GenBank/DDBJ databases">
        <authorList>
            <person name="Varghese N."/>
            <person name="Submissions S."/>
        </authorList>
    </citation>
    <scope>NUCLEOTIDE SEQUENCE [LARGE SCALE GENOMIC DNA]</scope>
    <source>
        <strain evidence="2 3">ATCC 23464</strain>
    </source>
</reference>
<gene>
    <name evidence="2" type="ORF">SAMN05421578_104332</name>
</gene>
<dbReference type="InterPro" id="IPR012334">
    <property type="entry name" value="Pectin_lyas_fold"/>
</dbReference>
<dbReference type="RefSeq" id="WP_068585184.1">
    <property type="nucleotide sequence ID" value="NZ_FTNK01000004.1"/>
</dbReference>
<name>A0ABY1JVS5_9BACL</name>